<evidence type="ECO:0000313" key="2">
    <source>
        <dbReference type="EMBL" id="QNM91176.1"/>
    </source>
</evidence>
<feature type="domain" description="Helix-turn-helix" evidence="1">
    <location>
        <begin position="5"/>
        <end position="54"/>
    </location>
</feature>
<name>A0A7G9LRC7_9BACT</name>
<dbReference type="Gene3D" id="1.10.10.10">
    <property type="entry name" value="Winged helix-like DNA-binding domain superfamily/Winged helix DNA-binding domain"/>
    <property type="match status" value="1"/>
</dbReference>
<dbReference type="NCBIfam" id="NF047737">
    <property type="entry name" value="antiphage_MADS1"/>
    <property type="match status" value="1"/>
</dbReference>
<proteinExistence type="predicted"/>
<dbReference type="NCBIfam" id="TIGR01764">
    <property type="entry name" value="excise"/>
    <property type="match status" value="1"/>
</dbReference>
<accession>A0A7G9LRC7</accession>
<sequence>MEDRWLTVDDICKYLSITKDTVYKWIEQKGMPASKIGRKWLFRKEDIDDWVKSKSNSDEK</sequence>
<dbReference type="Pfam" id="PF12728">
    <property type="entry name" value="HTH_17"/>
    <property type="match status" value="1"/>
</dbReference>
<dbReference type="SUPFAM" id="SSF46955">
    <property type="entry name" value="Putative DNA-binding domain"/>
    <property type="match status" value="1"/>
</dbReference>
<dbReference type="InterPro" id="IPR041657">
    <property type="entry name" value="HTH_17"/>
</dbReference>
<dbReference type="AlphaFoldDB" id="A0A7G9LRC7"/>
<dbReference type="InterPro" id="IPR036388">
    <property type="entry name" value="WH-like_DNA-bd_sf"/>
</dbReference>
<dbReference type="InterPro" id="IPR009061">
    <property type="entry name" value="DNA-bd_dom_put_sf"/>
</dbReference>
<dbReference type="GO" id="GO:0003677">
    <property type="term" value="F:DNA binding"/>
    <property type="evidence" value="ECO:0007669"/>
    <property type="project" value="InterPro"/>
</dbReference>
<evidence type="ECO:0000259" key="1">
    <source>
        <dbReference type="Pfam" id="PF12728"/>
    </source>
</evidence>
<dbReference type="EMBL" id="CP060693">
    <property type="protein sequence ID" value="QNM91176.1"/>
    <property type="molecule type" value="Genomic_DNA"/>
</dbReference>
<reference evidence="2 3" key="1">
    <citation type="journal article" date="2020" name="Front. Microbiol.">
        <title>Genomic Analysis and Antimicrobial Resistance of Aliarcobacter cryaerophilus Strains From German Water Poultry.</title>
        <authorList>
            <person name="Muller E."/>
            <person name="Hotzel H."/>
            <person name="Ahlers C."/>
            <person name="Hanel I."/>
            <person name="Tomaso H."/>
            <person name="Abdel-Glil M.Y."/>
        </authorList>
    </citation>
    <scope>NUCLEOTIDE SEQUENCE [LARGE SCALE GENOMIC DNA]</scope>
    <source>
        <strain evidence="2 3">16CS1285-4</strain>
    </source>
</reference>
<dbReference type="RefSeq" id="WP_187475230.1">
    <property type="nucleotide sequence ID" value="NZ_CP060693.1"/>
</dbReference>
<protein>
    <submittedName>
        <fullName evidence="2">Helix-turn-helix domain-containing protein</fullName>
    </submittedName>
</protein>
<dbReference type="InterPro" id="IPR010093">
    <property type="entry name" value="SinI_DNA-bd"/>
</dbReference>
<evidence type="ECO:0000313" key="3">
    <source>
        <dbReference type="Proteomes" id="UP000515842"/>
    </source>
</evidence>
<organism evidence="2 3">
    <name type="scientific">Aliarcobacter cryaerophilus</name>
    <dbReference type="NCBI Taxonomy" id="28198"/>
    <lineage>
        <taxon>Bacteria</taxon>
        <taxon>Pseudomonadati</taxon>
        <taxon>Campylobacterota</taxon>
        <taxon>Epsilonproteobacteria</taxon>
        <taxon>Campylobacterales</taxon>
        <taxon>Arcobacteraceae</taxon>
        <taxon>Aliarcobacter</taxon>
    </lineage>
</organism>
<gene>
    <name evidence="2" type="ORF">HOO34_05625</name>
</gene>
<dbReference type="Proteomes" id="UP000515842">
    <property type="component" value="Chromosome"/>
</dbReference>